<keyword evidence="3" id="KW-1185">Reference proteome</keyword>
<feature type="coiled-coil region" evidence="1">
    <location>
        <begin position="5"/>
        <end position="131"/>
    </location>
</feature>
<organism evidence="2 3">
    <name type="scientific">Aphanomyces euteiches</name>
    <dbReference type="NCBI Taxonomy" id="100861"/>
    <lineage>
        <taxon>Eukaryota</taxon>
        <taxon>Sar</taxon>
        <taxon>Stramenopiles</taxon>
        <taxon>Oomycota</taxon>
        <taxon>Saprolegniomycetes</taxon>
        <taxon>Saprolegniales</taxon>
        <taxon>Verrucalvaceae</taxon>
        <taxon>Aphanomyces</taxon>
    </lineage>
</organism>
<comment type="caution">
    <text evidence="2">The sequence shown here is derived from an EMBL/GenBank/DDBJ whole genome shotgun (WGS) entry which is preliminary data.</text>
</comment>
<sequence length="597" mass="66986">MDAEVARLKAELTAKDETLNQLKVKAKAFAEAMTNEKKGLEGQLTQAKNEMNDLKTKAKAFADNVKAQILAEKERVQVLEKQLQEARAATPVATQAESPSVDKAAIEHQFRAQSEAQLAEMRQSIQRLSEESNGRMNQVVAALQSMTQSASSDVTQLLNDVQVVVNAKLALERQVSTLESDKQLARTNSASLADKLRSEMNAIEAECAKLRSQESTLRMEIGQAQQRARELEAELAREKMSNSSQTDGLQDTVRKLESELAQERMNHQNQVQDQVRKLESELAEERSSRQNQVQGALQEWQAKEAAWAAEKKDIVQKHEKFLKEEEEKKQKVKAYVAALTAEKQKALEDVDKQLKERDALHEKRMAEVKAKTMAKFTEHESVIKKGQEELEALRQLMASTTQKYEAEIKMLQTKKKEAEEETMEILKKKRLAAKAETQKLANDLEGIQKRAAMLVDVTGNKCSHQAKQLEVLQERVLEAIHVVSHQKKCDISNLNELSQVVTSPRMNAANLPGPAIGLNKIDEDVSHVIDQMTALSNVTERLVDLTLEDSDLSLKEIVLDRMKKQFSACFVHQYTKSDEAGLLRQRSSSATAPESPS</sequence>
<dbReference type="Proteomes" id="UP000481153">
    <property type="component" value="Unassembled WGS sequence"/>
</dbReference>
<evidence type="ECO:0000313" key="2">
    <source>
        <dbReference type="EMBL" id="KAF0726011.1"/>
    </source>
</evidence>
<evidence type="ECO:0000313" key="3">
    <source>
        <dbReference type="Proteomes" id="UP000481153"/>
    </source>
</evidence>
<reference evidence="2 3" key="1">
    <citation type="submission" date="2019-07" db="EMBL/GenBank/DDBJ databases">
        <title>Genomics analysis of Aphanomyces spp. identifies a new class of oomycete effector associated with host adaptation.</title>
        <authorList>
            <person name="Gaulin E."/>
        </authorList>
    </citation>
    <scope>NUCLEOTIDE SEQUENCE [LARGE SCALE GENOMIC DNA]</scope>
    <source>
        <strain evidence="2 3">ATCC 201684</strain>
    </source>
</reference>
<dbReference type="AlphaFoldDB" id="A0A6G0WF34"/>
<feature type="coiled-coil region" evidence="1">
    <location>
        <begin position="322"/>
        <end position="436"/>
    </location>
</feature>
<evidence type="ECO:0000256" key="1">
    <source>
        <dbReference type="SAM" id="Coils"/>
    </source>
</evidence>
<protein>
    <submittedName>
        <fullName evidence="2">Uncharacterized protein</fullName>
    </submittedName>
</protein>
<dbReference type="VEuPathDB" id="FungiDB:AeMF1_009516"/>
<accession>A0A6G0WF34</accession>
<dbReference type="EMBL" id="VJMJ01000229">
    <property type="protein sequence ID" value="KAF0726011.1"/>
    <property type="molecule type" value="Genomic_DNA"/>
</dbReference>
<proteinExistence type="predicted"/>
<keyword evidence="1" id="KW-0175">Coiled coil</keyword>
<gene>
    <name evidence="2" type="ORF">Ae201684_015675</name>
</gene>
<name>A0A6G0WF34_9STRA</name>
<feature type="coiled-coil region" evidence="1">
    <location>
        <begin position="168"/>
        <end position="288"/>
    </location>
</feature>